<evidence type="ECO:0000313" key="4">
    <source>
        <dbReference type="EMBL" id="ELR10795.1"/>
    </source>
</evidence>
<gene>
    <name evidence="4" type="ORF">ACA1_108530</name>
</gene>
<feature type="region of interest" description="Disordered" evidence="2">
    <location>
        <begin position="499"/>
        <end position="524"/>
    </location>
</feature>
<sequence>MHHPADLKVVNRDKLHQRISNLPTWAVPPPAALEAVIRSVTGADNLEWDPMANGTIALKFDTEQVWMARQNIKIYITYRPSVPKVDLKMCSINFFALFVNATYGGPCGDNGAWWNATAPTTPPVREAVCFSSDGRVPYYFTFVNPSGETAAPSFLKVSHFVLGTPPSDLFKIPSTCPCAGTTLVGSGYSAPGQSSTSSPWTQPPAQQQQTWNGPGGGSTPSAYPPQPQQLPAQAQGGAPYPGQQPPPPPGQQGGGYPQQPQQQQPTWNAGQQGGGYPPQGGPPQPQPQAPGQQGGGGGGADVAKTSYPASPQPTWQAPGPGPTGGAYPGPQGQQQPPHGGYPPQGQQQQPGGPGGGWNQQQQTPQPGGGQPGGPAYPQQPQQGGGGGGGYPPYGGASYPPQQQQQPGGPGGGWSQQQQQPAYPQQQAQGGGYPQSSAWGAQGQGQQQVGWGGPPAGAQQQQPQGVGGPPAVMMPTSATVYTKTTTYGAAAPGPAYGGAGGYPPQQAPSTGGPWGGLAAPSSSSFASLPPKSFNVTQGWLAYYGQPSPDEMMILREWFNAVDQDGSGEIDSEELQRALAASGDNFDKQALELMVSMFDDTGSGQIDISGAAHCSSLGFVTMSSRVRLT</sequence>
<dbReference type="OrthoDB" id="10248537at2759"/>
<dbReference type="RefSeq" id="XP_004332808.1">
    <property type="nucleotide sequence ID" value="XM_004332760.1"/>
</dbReference>
<dbReference type="Pfam" id="PF13499">
    <property type="entry name" value="EF-hand_7"/>
    <property type="match status" value="1"/>
</dbReference>
<accession>L8GC44</accession>
<feature type="compositionally biased region" description="Low complexity" evidence="2">
    <location>
        <begin position="414"/>
        <end position="448"/>
    </location>
</feature>
<dbReference type="PROSITE" id="PS00018">
    <property type="entry name" value="EF_HAND_1"/>
    <property type="match status" value="1"/>
</dbReference>
<dbReference type="AlphaFoldDB" id="L8GC44"/>
<feature type="compositionally biased region" description="Low complexity" evidence="2">
    <location>
        <begin position="393"/>
        <end position="406"/>
    </location>
</feature>
<feature type="compositionally biased region" description="Low complexity" evidence="2">
    <location>
        <begin position="328"/>
        <end position="350"/>
    </location>
</feature>
<feature type="domain" description="EF-hand" evidence="3">
    <location>
        <begin position="548"/>
        <end position="583"/>
    </location>
</feature>
<dbReference type="SUPFAM" id="SSF47473">
    <property type="entry name" value="EF-hand"/>
    <property type="match status" value="1"/>
</dbReference>
<feature type="compositionally biased region" description="Low complexity" evidence="2">
    <location>
        <begin position="455"/>
        <end position="470"/>
    </location>
</feature>
<dbReference type="STRING" id="1257118.L8GC44"/>
<keyword evidence="1" id="KW-0106">Calcium</keyword>
<dbReference type="GO" id="GO:0005509">
    <property type="term" value="F:calcium ion binding"/>
    <property type="evidence" value="ECO:0007669"/>
    <property type="project" value="InterPro"/>
</dbReference>
<keyword evidence="5" id="KW-1185">Reference proteome</keyword>
<feature type="compositionally biased region" description="Low complexity" evidence="2">
    <location>
        <begin position="229"/>
        <end position="241"/>
    </location>
</feature>
<evidence type="ECO:0000256" key="1">
    <source>
        <dbReference type="ARBA" id="ARBA00022837"/>
    </source>
</evidence>
<dbReference type="Gene3D" id="1.10.238.10">
    <property type="entry name" value="EF-hand"/>
    <property type="match status" value="1"/>
</dbReference>
<feature type="compositionally biased region" description="Pro residues" evidence="2">
    <location>
        <begin position="279"/>
        <end position="288"/>
    </location>
</feature>
<feature type="compositionally biased region" description="Gly residues" evidence="2">
    <location>
        <begin position="382"/>
        <end position="392"/>
    </location>
</feature>
<protein>
    <submittedName>
        <fullName evidence="4">EF hand domain containing protein</fullName>
    </submittedName>
</protein>
<dbReference type="VEuPathDB" id="AmoebaDB:ACA1_108530"/>
<dbReference type="KEGG" id="acan:ACA1_108530"/>
<dbReference type="InterPro" id="IPR018247">
    <property type="entry name" value="EF_Hand_1_Ca_BS"/>
</dbReference>
<dbReference type="InterPro" id="IPR011992">
    <property type="entry name" value="EF-hand-dom_pair"/>
</dbReference>
<dbReference type="OMA" id="REWFNAV"/>
<proteinExistence type="predicted"/>
<organism evidence="4 5">
    <name type="scientific">Acanthamoeba castellanii (strain ATCC 30010 / Neff)</name>
    <dbReference type="NCBI Taxonomy" id="1257118"/>
    <lineage>
        <taxon>Eukaryota</taxon>
        <taxon>Amoebozoa</taxon>
        <taxon>Discosea</taxon>
        <taxon>Longamoebia</taxon>
        <taxon>Centramoebida</taxon>
        <taxon>Acanthamoebidae</taxon>
        <taxon>Acanthamoeba</taxon>
    </lineage>
</organism>
<dbReference type="PRINTS" id="PR01871">
    <property type="entry name" value="ANNEXINVII"/>
</dbReference>
<dbReference type="GeneID" id="14911186"/>
<reference evidence="4 5" key="1">
    <citation type="journal article" date="2013" name="Genome Biol.">
        <title>Genome of Acanthamoeba castellanii highlights extensive lateral gene transfer and early evolution of tyrosine kinase signaling.</title>
        <authorList>
            <person name="Clarke M."/>
            <person name="Lohan A.J."/>
            <person name="Liu B."/>
            <person name="Lagkouvardos I."/>
            <person name="Roy S."/>
            <person name="Zafar N."/>
            <person name="Bertelli C."/>
            <person name="Schilde C."/>
            <person name="Kianianmomeni A."/>
            <person name="Burglin T.R."/>
            <person name="Frech C."/>
            <person name="Turcotte B."/>
            <person name="Kopec K.O."/>
            <person name="Synnott J.M."/>
            <person name="Choo C."/>
            <person name="Paponov I."/>
            <person name="Finkler A."/>
            <person name="Soon Heng Tan C."/>
            <person name="Hutchins A.P."/>
            <person name="Weinmeier T."/>
            <person name="Rattei T."/>
            <person name="Chu J.S."/>
            <person name="Gimenez G."/>
            <person name="Irimia M."/>
            <person name="Rigden D.J."/>
            <person name="Fitzpatrick D.A."/>
            <person name="Lorenzo-Morales J."/>
            <person name="Bateman A."/>
            <person name="Chiu C.H."/>
            <person name="Tang P."/>
            <person name="Hegemann P."/>
            <person name="Fromm H."/>
            <person name="Raoult D."/>
            <person name="Greub G."/>
            <person name="Miranda-Saavedra D."/>
            <person name="Chen N."/>
            <person name="Nash P."/>
            <person name="Ginger M.L."/>
            <person name="Horn M."/>
            <person name="Schaap P."/>
            <person name="Caler L."/>
            <person name="Loftus B."/>
        </authorList>
    </citation>
    <scope>NUCLEOTIDE SEQUENCE [LARGE SCALE GENOMIC DNA]</scope>
    <source>
        <strain evidence="4 5">Neff</strain>
    </source>
</reference>
<feature type="region of interest" description="Disordered" evidence="2">
    <location>
        <begin position="188"/>
        <end position="470"/>
    </location>
</feature>
<dbReference type="SMART" id="SM00054">
    <property type="entry name" value="EFh"/>
    <property type="match status" value="1"/>
</dbReference>
<dbReference type="PROSITE" id="PS50222">
    <property type="entry name" value="EF_HAND_2"/>
    <property type="match status" value="1"/>
</dbReference>
<name>L8GC44_ACACF</name>
<evidence type="ECO:0000256" key="2">
    <source>
        <dbReference type="SAM" id="MobiDB-lite"/>
    </source>
</evidence>
<dbReference type="InterPro" id="IPR002048">
    <property type="entry name" value="EF_hand_dom"/>
</dbReference>
<dbReference type="EMBL" id="KB008174">
    <property type="protein sequence ID" value="ELR10795.1"/>
    <property type="molecule type" value="Genomic_DNA"/>
</dbReference>
<dbReference type="Proteomes" id="UP000011083">
    <property type="component" value="Unassembled WGS sequence"/>
</dbReference>
<evidence type="ECO:0000259" key="3">
    <source>
        <dbReference type="PROSITE" id="PS50222"/>
    </source>
</evidence>
<evidence type="ECO:0000313" key="5">
    <source>
        <dbReference type="Proteomes" id="UP000011083"/>
    </source>
</evidence>
<feature type="compositionally biased region" description="Low complexity" evidence="2">
    <location>
        <begin position="193"/>
        <end position="211"/>
    </location>
</feature>